<organism evidence="2">
    <name type="scientific">Anguilla anguilla</name>
    <name type="common">European freshwater eel</name>
    <name type="synonym">Muraena anguilla</name>
    <dbReference type="NCBI Taxonomy" id="7936"/>
    <lineage>
        <taxon>Eukaryota</taxon>
        <taxon>Metazoa</taxon>
        <taxon>Chordata</taxon>
        <taxon>Craniata</taxon>
        <taxon>Vertebrata</taxon>
        <taxon>Euteleostomi</taxon>
        <taxon>Actinopterygii</taxon>
        <taxon>Neopterygii</taxon>
        <taxon>Teleostei</taxon>
        <taxon>Anguilliformes</taxon>
        <taxon>Anguillidae</taxon>
        <taxon>Anguilla</taxon>
    </lineage>
</organism>
<protein>
    <submittedName>
        <fullName evidence="2">Uncharacterized protein</fullName>
    </submittedName>
</protein>
<keyword evidence="1" id="KW-0472">Membrane</keyword>
<name>A0A0E9P952_ANGAN</name>
<keyword evidence="1" id="KW-0812">Transmembrane</keyword>
<proteinExistence type="predicted"/>
<reference evidence="2" key="1">
    <citation type="submission" date="2014-11" db="EMBL/GenBank/DDBJ databases">
        <authorList>
            <person name="Amaro Gonzalez C."/>
        </authorList>
    </citation>
    <scope>NUCLEOTIDE SEQUENCE</scope>
</reference>
<sequence>MNWSSTLSLLYLILCAICRVLFIGILG</sequence>
<dbReference type="EMBL" id="GBXM01107785">
    <property type="protein sequence ID" value="JAH00792.1"/>
    <property type="molecule type" value="Transcribed_RNA"/>
</dbReference>
<evidence type="ECO:0000313" key="2">
    <source>
        <dbReference type="EMBL" id="JAH00792.1"/>
    </source>
</evidence>
<feature type="transmembrane region" description="Helical" evidence="1">
    <location>
        <begin position="6"/>
        <end position="26"/>
    </location>
</feature>
<dbReference type="AlphaFoldDB" id="A0A0E9P952"/>
<keyword evidence="1" id="KW-1133">Transmembrane helix</keyword>
<evidence type="ECO:0000256" key="1">
    <source>
        <dbReference type="SAM" id="Phobius"/>
    </source>
</evidence>
<accession>A0A0E9P952</accession>
<reference evidence="2" key="2">
    <citation type="journal article" date="2015" name="Fish Shellfish Immunol.">
        <title>Early steps in the European eel (Anguilla anguilla)-Vibrio vulnificus interaction in the gills: Role of the RtxA13 toxin.</title>
        <authorList>
            <person name="Callol A."/>
            <person name="Pajuelo D."/>
            <person name="Ebbesson L."/>
            <person name="Teles M."/>
            <person name="MacKenzie S."/>
            <person name="Amaro C."/>
        </authorList>
    </citation>
    <scope>NUCLEOTIDE SEQUENCE</scope>
</reference>